<protein>
    <submittedName>
        <fullName evidence="9">Sigma70-ECF: RNA polymerase sigma factor, sigma-70 family</fullName>
    </submittedName>
</protein>
<evidence type="ECO:0000313" key="9">
    <source>
        <dbReference type="EMBL" id="SPF68343.1"/>
    </source>
</evidence>
<dbReference type="InterPro" id="IPR036388">
    <property type="entry name" value="WH-like_DNA-bd_sf"/>
</dbReference>
<reference evidence="10" key="1">
    <citation type="submission" date="2018-02" db="EMBL/GenBank/DDBJ databases">
        <authorList>
            <person name="Hornung B."/>
        </authorList>
    </citation>
    <scope>NUCLEOTIDE SEQUENCE [LARGE SCALE GENOMIC DNA]</scope>
</reference>
<dbReference type="InterPro" id="IPR013325">
    <property type="entry name" value="RNA_pol_sigma_r2"/>
</dbReference>
<dbReference type="InterPro" id="IPR039425">
    <property type="entry name" value="RNA_pol_sigma-70-like"/>
</dbReference>
<accession>A0A375I2U5</accession>
<dbReference type="InterPro" id="IPR013324">
    <property type="entry name" value="RNA_pol_sigma_r3/r4-like"/>
</dbReference>
<keyword evidence="3" id="KW-0731">Sigma factor</keyword>
<dbReference type="Pfam" id="PF04542">
    <property type="entry name" value="Sigma70_r2"/>
    <property type="match status" value="1"/>
</dbReference>
<dbReference type="GO" id="GO:0006352">
    <property type="term" value="P:DNA-templated transcription initiation"/>
    <property type="evidence" value="ECO:0007669"/>
    <property type="project" value="InterPro"/>
</dbReference>
<dbReference type="Pfam" id="PF08281">
    <property type="entry name" value="Sigma70_r4_2"/>
    <property type="match status" value="1"/>
</dbReference>
<dbReference type="InterPro" id="IPR014284">
    <property type="entry name" value="RNA_pol_sigma-70_dom"/>
</dbReference>
<name>A0A375I2U5_9ACTN</name>
<dbReference type="RefSeq" id="WP_220474362.1">
    <property type="nucleotide sequence ID" value="NZ_OMOH01000004.1"/>
</dbReference>
<evidence type="ECO:0000313" key="10">
    <source>
        <dbReference type="Proteomes" id="UP000265962"/>
    </source>
</evidence>
<dbReference type="Gene3D" id="1.10.10.10">
    <property type="entry name" value="Winged helix-like DNA-binding domain superfamily/Winged helix DNA-binding domain"/>
    <property type="match status" value="1"/>
</dbReference>
<dbReference type="InterPro" id="IPR007627">
    <property type="entry name" value="RNA_pol_sigma70_r2"/>
</dbReference>
<comment type="similarity">
    <text evidence="1">Belongs to the sigma-70 factor family. ECF subfamily.</text>
</comment>
<evidence type="ECO:0000259" key="8">
    <source>
        <dbReference type="Pfam" id="PF08281"/>
    </source>
</evidence>
<evidence type="ECO:0000256" key="4">
    <source>
        <dbReference type="ARBA" id="ARBA00023125"/>
    </source>
</evidence>
<evidence type="ECO:0000256" key="2">
    <source>
        <dbReference type="ARBA" id="ARBA00023015"/>
    </source>
</evidence>
<keyword evidence="5" id="KW-0804">Transcription</keyword>
<keyword evidence="10" id="KW-1185">Reference proteome</keyword>
<dbReference type="SUPFAM" id="SSF88946">
    <property type="entry name" value="Sigma2 domain of RNA polymerase sigma factors"/>
    <property type="match status" value="1"/>
</dbReference>
<dbReference type="EMBL" id="OMOH01000004">
    <property type="protein sequence ID" value="SPF68343.1"/>
    <property type="molecule type" value="Genomic_DNA"/>
</dbReference>
<dbReference type="GO" id="GO:0016987">
    <property type="term" value="F:sigma factor activity"/>
    <property type="evidence" value="ECO:0007669"/>
    <property type="project" value="UniProtKB-KW"/>
</dbReference>
<evidence type="ECO:0000256" key="3">
    <source>
        <dbReference type="ARBA" id="ARBA00023082"/>
    </source>
</evidence>
<proteinExistence type="inferred from homology"/>
<organism evidence="9 10">
    <name type="scientific">Propionibacterium ruminifibrarum</name>
    <dbReference type="NCBI Taxonomy" id="1962131"/>
    <lineage>
        <taxon>Bacteria</taxon>
        <taxon>Bacillati</taxon>
        <taxon>Actinomycetota</taxon>
        <taxon>Actinomycetes</taxon>
        <taxon>Propionibacteriales</taxon>
        <taxon>Propionibacteriaceae</taxon>
        <taxon>Propionibacterium</taxon>
    </lineage>
</organism>
<dbReference type="Gene3D" id="1.10.1740.10">
    <property type="match status" value="1"/>
</dbReference>
<dbReference type="PANTHER" id="PTHR43133">
    <property type="entry name" value="RNA POLYMERASE ECF-TYPE SIGMA FACTO"/>
    <property type="match status" value="1"/>
</dbReference>
<feature type="compositionally biased region" description="Polar residues" evidence="6">
    <location>
        <begin position="127"/>
        <end position="136"/>
    </location>
</feature>
<dbReference type="PANTHER" id="PTHR43133:SF8">
    <property type="entry name" value="RNA POLYMERASE SIGMA FACTOR HI_1459-RELATED"/>
    <property type="match status" value="1"/>
</dbReference>
<evidence type="ECO:0000256" key="5">
    <source>
        <dbReference type="ARBA" id="ARBA00023163"/>
    </source>
</evidence>
<evidence type="ECO:0000256" key="1">
    <source>
        <dbReference type="ARBA" id="ARBA00010641"/>
    </source>
</evidence>
<feature type="region of interest" description="Disordered" evidence="6">
    <location>
        <begin position="114"/>
        <end position="142"/>
    </location>
</feature>
<feature type="domain" description="RNA polymerase sigma factor 70 region 4 type 2" evidence="8">
    <location>
        <begin position="148"/>
        <end position="200"/>
    </location>
</feature>
<gene>
    <name evidence="9" type="ORF">PROPJV5_1338</name>
</gene>
<dbReference type="NCBIfam" id="TIGR02937">
    <property type="entry name" value="sigma70-ECF"/>
    <property type="match status" value="1"/>
</dbReference>
<dbReference type="InterPro" id="IPR013249">
    <property type="entry name" value="RNA_pol_sigma70_r4_t2"/>
</dbReference>
<dbReference type="SUPFAM" id="SSF88659">
    <property type="entry name" value="Sigma3 and sigma4 domains of RNA polymerase sigma factors"/>
    <property type="match status" value="1"/>
</dbReference>
<feature type="domain" description="RNA polymerase sigma-70 region 2" evidence="7">
    <location>
        <begin position="51"/>
        <end position="117"/>
    </location>
</feature>
<dbReference type="GO" id="GO:0003677">
    <property type="term" value="F:DNA binding"/>
    <property type="evidence" value="ECO:0007669"/>
    <property type="project" value="UniProtKB-KW"/>
</dbReference>
<dbReference type="CDD" id="cd06171">
    <property type="entry name" value="Sigma70_r4"/>
    <property type="match status" value="1"/>
</dbReference>
<sequence length="209" mass="22947">MQQKNTMTGVGQRPASVNHPAGECYKLSVDSDPVELLRRVGGGDEHALAELYSRFAASVHGFVARRVADRGVAEEVCADVWLGCWRSARSFRGDSRVLTWLLGIASRQVHMHTRRKRHPTVPLDSVADTTADQSPSPDDVAVSRAGSQAVVDAIGRLPDDVYEVVVLAWLYDLPYGEISDVVGVPLGTVKSRVSRARRLLREEIGEHHD</sequence>
<dbReference type="Proteomes" id="UP000265962">
    <property type="component" value="Unassembled WGS sequence"/>
</dbReference>
<evidence type="ECO:0000259" key="7">
    <source>
        <dbReference type="Pfam" id="PF04542"/>
    </source>
</evidence>
<evidence type="ECO:0000256" key="6">
    <source>
        <dbReference type="SAM" id="MobiDB-lite"/>
    </source>
</evidence>
<dbReference type="AlphaFoldDB" id="A0A375I2U5"/>
<keyword evidence="4" id="KW-0238">DNA-binding</keyword>
<keyword evidence="2" id="KW-0805">Transcription regulation</keyword>